<dbReference type="GO" id="GO:0009986">
    <property type="term" value="C:cell surface"/>
    <property type="evidence" value="ECO:0007669"/>
    <property type="project" value="UniProtKB-SubCell"/>
</dbReference>
<evidence type="ECO:0000256" key="6">
    <source>
        <dbReference type="ARBA" id="ARBA00022989"/>
    </source>
</evidence>
<dbReference type="RefSeq" id="WP_188392164.1">
    <property type="nucleotide sequence ID" value="NZ_BMEV01000032.1"/>
</dbReference>
<comment type="caution">
    <text evidence="12">The sequence shown here is derived from an EMBL/GenBank/DDBJ whole genome shotgun (WGS) entry which is preliminary data.</text>
</comment>
<dbReference type="InterPro" id="IPR045584">
    <property type="entry name" value="Pilin-like"/>
</dbReference>
<dbReference type="InterPro" id="IPR016940">
    <property type="entry name" value="ComGC"/>
</dbReference>
<comment type="subcellular location">
    <subcellularLocation>
        <location evidence="1">Cell membrane</location>
        <topology evidence="1">Single-pass membrane protein</topology>
    </subcellularLocation>
    <subcellularLocation>
        <location evidence="2">Cell surface</location>
    </subcellularLocation>
</comment>
<sequence length="100" mass="11198">MNKKKNGFTLIEMLIVLLVISVLMILIIPNLAKRSNDITDKGCDALIALVEAQVNAYYIENREYPADITKLIPDYIKEDQTTCPNGDKLTISGNEVRVES</sequence>
<feature type="transmembrane region" description="Helical" evidence="10">
    <location>
        <begin position="7"/>
        <end position="28"/>
    </location>
</feature>
<comment type="subunit">
    <text evidence="10">Homodimer.</text>
</comment>
<feature type="propeptide" id="PRO_5035542794" evidence="11">
    <location>
        <begin position="1"/>
        <end position="7"/>
    </location>
</feature>
<evidence type="ECO:0000256" key="7">
    <source>
        <dbReference type="ARBA" id="ARBA00023136"/>
    </source>
</evidence>
<reference evidence="12" key="1">
    <citation type="journal article" date="2014" name="Int. J. Syst. Evol. Microbiol.">
        <title>Complete genome sequence of Corynebacterium casei LMG S-19264T (=DSM 44701T), isolated from a smear-ripened cheese.</title>
        <authorList>
            <consortium name="US DOE Joint Genome Institute (JGI-PGF)"/>
            <person name="Walter F."/>
            <person name="Albersmeier A."/>
            <person name="Kalinowski J."/>
            <person name="Ruckert C."/>
        </authorList>
    </citation>
    <scope>NUCLEOTIDE SEQUENCE</scope>
    <source>
        <strain evidence="12">CGMCC 1.12360</strain>
    </source>
</reference>
<dbReference type="GO" id="GO:0015628">
    <property type="term" value="P:protein secretion by the type II secretion system"/>
    <property type="evidence" value="ECO:0007669"/>
    <property type="project" value="InterPro"/>
</dbReference>
<evidence type="ECO:0000256" key="4">
    <source>
        <dbReference type="ARBA" id="ARBA00022481"/>
    </source>
</evidence>
<comment type="function">
    <text evidence="10">Required for transformation and DNA binding.</text>
</comment>
<evidence type="ECO:0000256" key="10">
    <source>
        <dbReference type="PIRNR" id="PIRNR029928"/>
    </source>
</evidence>
<evidence type="ECO:0000313" key="13">
    <source>
        <dbReference type="Proteomes" id="UP000602050"/>
    </source>
</evidence>
<dbReference type="Proteomes" id="UP000602050">
    <property type="component" value="Unassembled WGS sequence"/>
</dbReference>
<keyword evidence="3 10" id="KW-1003">Cell membrane</keyword>
<dbReference type="Pfam" id="PF07963">
    <property type="entry name" value="N_methyl"/>
    <property type="match status" value="1"/>
</dbReference>
<evidence type="ECO:0000256" key="3">
    <source>
        <dbReference type="ARBA" id="ARBA00022475"/>
    </source>
</evidence>
<evidence type="ECO:0000256" key="1">
    <source>
        <dbReference type="ARBA" id="ARBA00004162"/>
    </source>
</evidence>
<keyword evidence="10" id="KW-0813">Transport</keyword>
<keyword evidence="6 10" id="KW-1133">Transmembrane helix</keyword>
<organism evidence="12 13">
    <name type="scientific">Compostibacillus humi</name>
    <dbReference type="NCBI Taxonomy" id="1245525"/>
    <lineage>
        <taxon>Bacteria</taxon>
        <taxon>Bacillati</taxon>
        <taxon>Bacillota</taxon>
        <taxon>Bacilli</taxon>
        <taxon>Bacillales</taxon>
        <taxon>Bacillaceae</taxon>
        <taxon>Compostibacillus</taxon>
    </lineage>
</organism>
<feature type="chain" id="PRO_5035542793" description="ComG operon protein 3" evidence="11">
    <location>
        <begin position="8"/>
        <end position="100"/>
    </location>
</feature>
<keyword evidence="5 10" id="KW-0812">Transmembrane</keyword>
<evidence type="ECO:0000256" key="9">
    <source>
        <dbReference type="ARBA" id="ARBA00043982"/>
    </source>
</evidence>
<accession>A0A8J2TKQ6</accession>
<dbReference type="GO" id="GO:0005886">
    <property type="term" value="C:plasma membrane"/>
    <property type="evidence" value="ECO:0007669"/>
    <property type="project" value="UniProtKB-SubCell"/>
</dbReference>
<dbReference type="EMBL" id="BMEV01000032">
    <property type="protein sequence ID" value="GFZ77641.1"/>
    <property type="molecule type" value="Genomic_DNA"/>
</dbReference>
<proteinExistence type="inferred from homology"/>
<dbReference type="GO" id="GO:0015627">
    <property type="term" value="C:type II protein secretion system complex"/>
    <property type="evidence" value="ECO:0007669"/>
    <property type="project" value="InterPro"/>
</dbReference>
<keyword evidence="7 10" id="KW-0472">Membrane</keyword>
<name>A0A8J2TKQ6_9BACI</name>
<dbReference type="AlphaFoldDB" id="A0A8J2TKQ6"/>
<evidence type="ECO:0000256" key="2">
    <source>
        <dbReference type="ARBA" id="ARBA00004241"/>
    </source>
</evidence>
<evidence type="ECO:0000256" key="5">
    <source>
        <dbReference type="ARBA" id="ARBA00022692"/>
    </source>
</evidence>
<evidence type="ECO:0000256" key="11">
    <source>
        <dbReference type="PIRSR" id="PIRSR029928-50"/>
    </source>
</evidence>
<reference evidence="12" key="2">
    <citation type="submission" date="2020-09" db="EMBL/GenBank/DDBJ databases">
        <authorList>
            <person name="Sun Q."/>
            <person name="Zhou Y."/>
        </authorList>
    </citation>
    <scope>NUCLEOTIDE SEQUENCE</scope>
    <source>
        <strain evidence="12">CGMCC 1.12360</strain>
    </source>
</reference>
<dbReference type="GO" id="GO:0030420">
    <property type="term" value="P:establishment of competence for transformation"/>
    <property type="evidence" value="ECO:0007669"/>
    <property type="project" value="UniProtKB-UniRule"/>
</dbReference>
<keyword evidence="8 10" id="KW-0178">Competence</keyword>
<dbReference type="PRINTS" id="PR00813">
    <property type="entry name" value="BCTERIALGSPG"/>
</dbReference>
<comment type="similarity">
    <text evidence="9 10">Belongs to the ComGC family.</text>
</comment>
<keyword evidence="13" id="KW-1185">Reference proteome</keyword>
<dbReference type="PIRSF" id="PIRSF029928">
    <property type="entry name" value="Late_competence_ComGC"/>
    <property type="match status" value="1"/>
</dbReference>
<dbReference type="Gene3D" id="3.30.700.10">
    <property type="entry name" value="Glycoprotein, Type 4 Pilin"/>
    <property type="match status" value="1"/>
</dbReference>
<feature type="modified residue" description="N-methylphenylalanine" evidence="11">
    <location>
        <position position="8"/>
    </location>
</feature>
<dbReference type="NCBIfam" id="NF040999">
    <property type="entry name" value="pilin_ComGC"/>
    <property type="match status" value="1"/>
</dbReference>
<evidence type="ECO:0000256" key="8">
    <source>
        <dbReference type="ARBA" id="ARBA00023287"/>
    </source>
</evidence>
<gene>
    <name evidence="12" type="ORF">GCM10010978_18970</name>
</gene>
<dbReference type="SUPFAM" id="SSF54523">
    <property type="entry name" value="Pili subunits"/>
    <property type="match status" value="1"/>
</dbReference>
<keyword evidence="4 11" id="KW-0488">Methylation</keyword>
<dbReference type="InterPro" id="IPR000983">
    <property type="entry name" value="Bac_GSPG_pilin"/>
</dbReference>
<dbReference type="NCBIfam" id="TIGR02532">
    <property type="entry name" value="IV_pilin_GFxxxE"/>
    <property type="match status" value="1"/>
</dbReference>
<dbReference type="InterPro" id="IPR012902">
    <property type="entry name" value="N_methyl_site"/>
</dbReference>
<protein>
    <recommendedName>
        <fullName evidence="10">ComG operon protein 3</fullName>
    </recommendedName>
</protein>
<evidence type="ECO:0000313" key="12">
    <source>
        <dbReference type="EMBL" id="GFZ77641.1"/>
    </source>
</evidence>